<proteinExistence type="predicted"/>
<dbReference type="OrthoDB" id="7847507at2"/>
<evidence type="ECO:0000313" key="1">
    <source>
        <dbReference type="EMBL" id="SET28163.1"/>
    </source>
</evidence>
<gene>
    <name evidence="1" type="ORF">SAMN04489858_10437</name>
</gene>
<dbReference type="EMBL" id="FOHO01000004">
    <property type="protein sequence ID" value="SET28163.1"/>
    <property type="molecule type" value="Genomic_DNA"/>
</dbReference>
<dbReference type="Proteomes" id="UP000199180">
    <property type="component" value="Unassembled WGS sequence"/>
</dbReference>
<reference evidence="1 2" key="1">
    <citation type="submission" date="2016-10" db="EMBL/GenBank/DDBJ databases">
        <authorList>
            <person name="de Groot N.N."/>
        </authorList>
    </citation>
    <scope>NUCLEOTIDE SEQUENCE [LARGE SCALE GENOMIC DNA]</scope>
    <source>
        <strain evidence="1 2">DSM 17862</strain>
    </source>
</reference>
<keyword evidence="2" id="KW-1185">Reference proteome</keyword>
<evidence type="ECO:0008006" key="3">
    <source>
        <dbReference type="Google" id="ProtNLM"/>
    </source>
</evidence>
<dbReference type="AlphaFoldDB" id="A0A1I0D7I9"/>
<organism evidence="1 2">
    <name type="scientific">Paracoccus homiensis</name>
    <dbReference type="NCBI Taxonomy" id="364199"/>
    <lineage>
        <taxon>Bacteria</taxon>
        <taxon>Pseudomonadati</taxon>
        <taxon>Pseudomonadota</taxon>
        <taxon>Alphaproteobacteria</taxon>
        <taxon>Rhodobacterales</taxon>
        <taxon>Paracoccaceae</taxon>
        <taxon>Paracoccus</taxon>
    </lineage>
</organism>
<sequence>MTKDLDILALDAATILAVKPRQAGAFLGQGTAGKRNFRKLAARWHPDFCADPQSAEVFSHLVTLRDRLQSLGSQRADTLLFTLADGHRKPVVVLETTPTDSGETLVLADGLAQRFDAATADLAQDMADTIASFSYADPAMQCEMQRFLPKVGQRLTLIDGGSLYITPRDAGALPLFMVDTYLARSGRRIDAKGVAWIGSGLMNLAAWLAWSGLMHGSIDAASVAINPETHDVMLLGGWEYATPFGARPRALPERTLWLAPKLGADGVPADGTIDPLLIRDLLRQLLGKPADGDLLAGRVVPMPIAEWLVFPPAADAFQDYALWRSALEQAWGRPRFHPMPFTAADVLGDRVA</sequence>
<accession>A0A1I0D7I9</accession>
<dbReference type="RefSeq" id="WP_090733616.1">
    <property type="nucleotide sequence ID" value="NZ_FOHO01000004.1"/>
</dbReference>
<name>A0A1I0D7I9_9RHOB</name>
<evidence type="ECO:0000313" key="2">
    <source>
        <dbReference type="Proteomes" id="UP000199180"/>
    </source>
</evidence>
<dbReference type="STRING" id="364199.SAMN04489858_10437"/>
<protein>
    <recommendedName>
        <fullName evidence="3">J domain-containing protein</fullName>
    </recommendedName>
</protein>